<comment type="caution">
    <text evidence="2">The sequence shown here is derived from an EMBL/GenBank/DDBJ whole genome shotgun (WGS) entry which is preliminary data.</text>
</comment>
<evidence type="ECO:0000313" key="3">
    <source>
        <dbReference type="Proteomes" id="UP000812966"/>
    </source>
</evidence>
<evidence type="ECO:0000256" key="1">
    <source>
        <dbReference type="SAM" id="MobiDB-lite"/>
    </source>
</evidence>
<keyword evidence="3" id="KW-1185">Reference proteome</keyword>
<evidence type="ECO:0000313" key="2">
    <source>
        <dbReference type="EMBL" id="KAG7566923.1"/>
    </source>
</evidence>
<accession>A0A8K0NSS4</accession>
<dbReference type="SUPFAM" id="SSF55961">
    <property type="entry name" value="Bet v1-like"/>
    <property type="match status" value="1"/>
</dbReference>
<feature type="region of interest" description="Disordered" evidence="1">
    <location>
        <begin position="45"/>
        <end position="66"/>
    </location>
</feature>
<protein>
    <submittedName>
        <fullName evidence="2">Uncharacterized protein</fullName>
    </submittedName>
</protein>
<gene>
    <name evidence="2" type="ORF">FFLO_01302</name>
</gene>
<sequence length="190" mass="20982">MNSLPPADYTASIRLATVPADLAFRTIADLEGYATWNTFTPKITPSMSSSPSASSASSSSPLPTASQITQPLTRTYPIGTPIVLNVKTLLPFPIIQRERITRWDLDSREIAWSQATLPRWALWTDRTQTVREVESEAEADGNGHQGEGGCEYVTTMTFRGPLAPLVRLLMGRRVQRALELCAQDLYNKLS</sequence>
<reference evidence="2" key="1">
    <citation type="submission" date="2020-04" db="EMBL/GenBank/DDBJ databases">
        <title>Analysis of mating type loci in Filobasidium floriforme.</title>
        <authorList>
            <person name="Nowrousian M."/>
        </authorList>
    </citation>
    <scope>NUCLEOTIDE SEQUENCE</scope>
    <source>
        <strain evidence="2">CBS 6242</strain>
    </source>
</reference>
<dbReference type="AlphaFoldDB" id="A0A8K0NSS4"/>
<organism evidence="2 3">
    <name type="scientific">Filobasidium floriforme</name>
    <dbReference type="NCBI Taxonomy" id="5210"/>
    <lineage>
        <taxon>Eukaryota</taxon>
        <taxon>Fungi</taxon>
        <taxon>Dikarya</taxon>
        <taxon>Basidiomycota</taxon>
        <taxon>Agaricomycotina</taxon>
        <taxon>Tremellomycetes</taxon>
        <taxon>Filobasidiales</taxon>
        <taxon>Filobasidiaceae</taxon>
        <taxon>Filobasidium</taxon>
    </lineage>
</organism>
<name>A0A8K0NSS4_9TREE</name>
<dbReference type="EMBL" id="JABELV010000018">
    <property type="protein sequence ID" value="KAG7566923.1"/>
    <property type="molecule type" value="Genomic_DNA"/>
</dbReference>
<proteinExistence type="predicted"/>
<dbReference type="Proteomes" id="UP000812966">
    <property type="component" value="Unassembled WGS sequence"/>
</dbReference>